<proteinExistence type="predicted"/>
<dbReference type="OrthoDB" id="1426087at2"/>
<name>A0A5D0G5R0_9FLAO</name>
<protein>
    <submittedName>
        <fullName evidence="1">Uncharacterized protein</fullName>
    </submittedName>
</protein>
<comment type="caution">
    <text evidence="1">The sequence shown here is derived from an EMBL/GenBank/DDBJ whole genome shotgun (WGS) entry which is preliminary data.</text>
</comment>
<dbReference type="Proteomes" id="UP000324550">
    <property type="component" value="Unassembled WGS sequence"/>
</dbReference>
<dbReference type="RefSeq" id="WP_148455458.1">
    <property type="nucleotide sequence ID" value="NZ_VSFC01000049.1"/>
</dbReference>
<dbReference type="EMBL" id="VSFC01000049">
    <property type="protein sequence ID" value="TYA54326.1"/>
    <property type="molecule type" value="Genomic_DNA"/>
</dbReference>
<dbReference type="AlphaFoldDB" id="A0A5D0G5R0"/>
<evidence type="ECO:0000313" key="1">
    <source>
        <dbReference type="EMBL" id="TYA54326.1"/>
    </source>
</evidence>
<reference evidence="1 2" key="1">
    <citation type="submission" date="2019-08" db="EMBL/GenBank/DDBJ databases">
        <title>Formosa sediminis sp. nov., isolated from marine sediment.</title>
        <authorList>
            <person name="Cao W.R."/>
        </authorList>
    </citation>
    <scope>NUCLEOTIDE SEQUENCE [LARGE SCALE GENOMIC DNA]</scope>
    <source>
        <strain evidence="1 2">1494</strain>
    </source>
</reference>
<gene>
    <name evidence="1" type="ORF">FVF61_08900</name>
</gene>
<organism evidence="1 2">
    <name type="scientific">Formosa maritima</name>
    <dbReference type="NCBI Taxonomy" id="2592046"/>
    <lineage>
        <taxon>Bacteria</taxon>
        <taxon>Pseudomonadati</taxon>
        <taxon>Bacteroidota</taxon>
        <taxon>Flavobacteriia</taxon>
        <taxon>Flavobacteriales</taxon>
        <taxon>Flavobacteriaceae</taxon>
        <taxon>Formosa</taxon>
    </lineage>
</organism>
<sequence>MNKILLFLFLFQVQCLVSQEIIIKDSLSIEFLKTKKTSKNFNTRSNVNVKGNQIKRILTRCKVNALYDQPVDINAFSLIDTINKMRYRISEYIGYQGVSIMGSGYTSKMYLKKNLKDKKGKPYKGIPKYDAKIKDSFEDFSLEGYSNIEVPIRFGTNRSLAGEFSGEKKEITSTVYYSPTKMDQFTAEIYFIVHNTFPYTHYELYYGNQKISEVEID</sequence>
<evidence type="ECO:0000313" key="2">
    <source>
        <dbReference type="Proteomes" id="UP000324550"/>
    </source>
</evidence>
<accession>A0A5D0G5R0</accession>
<keyword evidence="2" id="KW-1185">Reference proteome</keyword>